<evidence type="ECO:0000313" key="8">
    <source>
        <dbReference type="EnsemblMetazoa" id="HelroP66732"/>
    </source>
</evidence>
<reference evidence="8" key="3">
    <citation type="submission" date="2015-06" db="UniProtKB">
        <authorList>
            <consortium name="EnsemblMetazoa"/>
        </authorList>
    </citation>
    <scope>IDENTIFICATION</scope>
</reference>
<dbReference type="FunCoup" id="T1FYP9">
    <property type="interactions" value="456"/>
</dbReference>
<evidence type="ECO:0000313" key="9">
    <source>
        <dbReference type="Proteomes" id="UP000015101"/>
    </source>
</evidence>
<dbReference type="InParanoid" id="T1FYP9"/>
<evidence type="ECO:0000256" key="1">
    <source>
        <dbReference type="ARBA" id="ARBA00004141"/>
    </source>
</evidence>
<feature type="transmembrane region" description="Helical" evidence="6">
    <location>
        <begin position="7"/>
        <end position="25"/>
    </location>
</feature>
<dbReference type="GO" id="GO:0006888">
    <property type="term" value="P:endoplasmic reticulum to Golgi vesicle-mediated transport"/>
    <property type="evidence" value="ECO:0000318"/>
    <property type="project" value="GO_Central"/>
</dbReference>
<dbReference type="EMBL" id="KB097143">
    <property type="protein sequence ID" value="ESN99183.1"/>
    <property type="molecule type" value="Genomic_DNA"/>
</dbReference>
<evidence type="ECO:0000313" key="7">
    <source>
        <dbReference type="EMBL" id="ESN99183.1"/>
    </source>
</evidence>
<keyword evidence="3 6" id="KW-0812">Transmembrane</keyword>
<feature type="transmembrane region" description="Helical" evidence="6">
    <location>
        <begin position="118"/>
        <end position="136"/>
    </location>
</feature>
<keyword evidence="5 6" id="KW-0472">Membrane</keyword>
<proteinExistence type="inferred from homology"/>
<keyword evidence="9" id="KW-1185">Reference proteome</keyword>
<dbReference type="GO" id="GO:0005102">
    <property type="term" value="F:signaling receptor binding"/>
    <property type="evidence" value="ECO:0000318"/>
    <property type="project" value="GO_Central"/>
</dbReference>
<dbReference type="CTD" id="20213947"/>
<dbReference type="KEGG" id="hro:HELRODRAFT_66732"/>
<evidence type="ECO:0008006" key="10">
    <source>
        <dbReference type="Google" id="ProtNLM"/>
    </source>
</evidence>
<evidence type="ECO:0000256" key="5">
    <source>
        <dbReference type="ARBA" id="ARBA00023136"/>
    </source>
</evidence>
<dbReference type="GO" id="GO:0030134">
    <property type="term" value="C:COPII-coated ER to Golgi transport vesicle"/>
    <property type="evidence" value="ECO:0000318"/>
    <property type="project" value="GO_Central"/>
</dbReference>
<reference evidence="7 9" key="2">
    <citation type="journal article" date="2013" name="Nature">
        <title>Insights into bilaterian evolution from three spiralian genomes.</title>
        <authorList>
            <person name="Simakov O."/>
            <person name="Marletaz F."/>
            <person name="Cho S.J."/>
            <person name="Edsinger-Gonzales E."/>
            <person name="Havlak P."/>
            <person name="Hellsten U."/>
            <person name="Kuo D.H."/>
            <person name="Larsson T."/>
            <person name="Lv J."/>
            <person name="Arendt D."/>
            <person name="Savage R."/>
            <person name="Osoegawa K."/>
            <person name="de Jong P."/>
            <person name="Grimwood J."/>
            <person name="Chapman J.A."/>
            <person name="Shapiro H."/>
            <person name="Aerts A."/>
            <person name="Otillar R.P."/>
            <person name="Terry A.Y."/>
            <person name="Boore J.L."/>
            <person name="Grigoriev I.V."/>
            <person name="Lindberg D.R."/>
            <person name="Seaver E.C."/>
            <person name="Weisblat D.A."/>
            <person name="Putnam N.H."/>
            <person name="Rokhsar D.S."/>
        </authorList>
    </citation>
    <scope>NUCLEOTIDE SEQUENCE</scope>
</reference>
<feature type="transmembrane region" description="Helical" evidence="6">
    <location>
        <begin position="52"/>
        <end position="76"/>
    </location>
</feature>
<dbReference type="GeneID" id="20213947"/>
<dbReference type="HOGENOM" id="CLU_112942_0_1_1"/>
<sequence length="181" mass="20842">MGLFISIYSLVESLSMLGISVFYMITLSDLECDYINSKTCCGRLNKVVIPEILLSASVALLHLIDMQVILFLYFMLMPAWTIYKYATVPSGNLGVFDPIEIHNRQQLSLFIKETMVKIGYHLVAFFLSLYWLFVLINSSFMYIFILMKITACSALVSSIFTFRFFGNYEYTTLTKKFHLSC</sequence>
<dbReference type="PANTHER" id="PTHR12290">
    <property type="entry name" value="CORNICHON-RELATED"/>
    <property type="match status" value="1"/>
</dbReference>
<evidence type="ECO:0000256" key="2">
    <source>
        <dbReference type="ARBA" id="ARBA00010095"/>
    </source>
</evidence>
<dbReference type="Proteomes" id="UP000015101">
    <property type="component" value="Unassembled WGS sequence"/>
</dbReference>
<gene>
    <name evidence="8" type="primary">20213947</name>
    <name evidence="7" type="ORF">HELRODRAFT_66732</name>
</gene>
<dbReference type="RefSeq" id="XP_009022461.1">
    <property type="nucleotide sequence ID" value="XM_009024213.1"/>
</dbReference>
<comment type="subcellular location">
    <subcellularLocation>
        <location evidence="1">Membrane</location>
        <topology evidence="1">Multi-pass membrane protein</topology>
    </subcellularLocation>
</comment>
<dbReference type="OrthoDB" id="8775810at2759"/>
<dbReference type="EnsemblMetazoa" id="HelroT66732">
    <property type="protein sequence ID" value="HelroP66732"/>
    <property type="gene ID" value="HelroG66732"/>
</dbReference>
<comment type="similarity">
    <text evidence="2">Belongs to the cornichon family.</text>
</comment>
<accession>T1FYP9</accession>
<evidence type="ECO:0000256" key="3">
    <source>
        <dbReference type="ARBA" id="ARBA00022692"/>
    </source>
</evidence>
<dbReference type="AlphaFoldDB" id="T1FYP9"/>
<dbReference type="STRING" id="6412.T1FYP9"/>
<dbReference type="eggNOG" id="KOG2729">
    <property type="taxonomic scope" value="Eukaryota"/>
</dbReference>
<feature type="transmembrane region" description="Helical" evidence="6">
    <location>
        <begin position="142"/>
        <end position="166"/>
    </location>
</feature>
<keyword evidence="4 6" id="KW-1133">Transmembrane helix</keyword>
<dbReference type="InterPro" id="IPR003377">
    <property type="entry name" value="Cornichon"/>
</dbReference>
<protein>
    <recommendedName>
        <fullName evidence="10">Protein cornichon homolog 4</fullName>
    </recommendedName>
</protein>
<name>T1FYP9_HELRO</name>
<reference evidence="9" key="1">
    <citation type="submission" date="2012-12" db="EMBL/GenBank/DDBJ databases">
        <authorList>
            <person name="Hellsten U."/>
            <person name="Grimwood J."/>
            <person name="Chapman J.A."/>
            <person name="Shapiro H."/>
            <person name="Aerts A."/>
            <person name="Otillar R.P."/>
            <person name="Terry A.Y."/>
            <person name="Boore J.L."/>
            <person name="Simakov O."/>
            <person name="Marletaz F."/>
            <person name="Cho S.-J."/>
            <person name="Edsinger-Gonzales E."/>
            <person name="Havlak P."/>
            <person name="Kuo D.-H."/>
            <person name="Larsson T."/>
            <person name="Lv J."/>
            <person name="Arendt D."/>
            <person name="Savage R."/>
            <person name="Osoegawa K."/>
            <person name="de Jong P."/>
            <person name="Lindberg D.R."/>
            <person name="Seaver E.C."/>
            <person name="Weisblat D.A."/>
            <person name="Putnam N.H."/>
            <person name="Grigoriev I.V."/>
            <person name="Rokhsar D.S."/>
        </authorList>
    </citation>
    <scope>NUCLEOTIDE SEQUENCE</scope>
</reference>
<dbReference type="SMART" id="SM01398">
    <property type="entry name" value="Cornichon"/>
    <property type="match status" value="1"/>
</dbReference>
<dbReference type="EMBL" id="AMQM01001143">
    <property type="status" value="NOT_ANNOTATED_CDS"/>
    <property type="molecule type" value="Genomic_DNA"/>
</dbReference>
<organism evidence="8 9">
    <name type="scientific">Helobdella robusta</name>
    <name type="common">Californian leech</name>
    <dbReference type="NCBI Taxonomy" id="6412"/>
    <lineage>
        <taxon>Eukaryota</taxon>
        <taxon>Metazoa</taxon>
        <taxon>Spiralia</taxon>
        <taxon>Lophotrochozoa</taxon>
        <taxon>Annelida</taxon>
        <taxon>Clitellata</taxon>
        <taxon>Hirudinea</taxon>
        <taxon>Rhynchobdellida</taxon>
        <taxon>Glossiphoniidae</taxon>
        <taxon>Helobdella</taxon>
    </lineage>
</organism>
<evidence type="ECO:0000256" key="4">
    <source>
        <dbReference type="ARBA" id="ARBA00022989"/>
    </source>
</evidence>
<evidence type="ECO:0000256" key="6">
    <source>
        <dbReference type="SAM" id="Phobius"/>
    </source>
</evidence>
<dbReference type="GO" id="GO:0005789">
    <property type="term" value="C:endoplasmic reticulum membrane"/>
    <property type="evidence" value="ECO:0000318"/>
    <property type="project" value="GO_Central"/>
</dbReference>
<dbReference type="OMA" id="HKKECFI"/>
<dbReference type="Pfam" id="PF03311">
    <property type="entry name" value="Cornichon"/>
    <property type="match status" value="1"/>
</dbReference>